<name>A0A1R0KLM9_9PSEU</name>
<dbReference type="PANTHER" id="PTHR11091:SF0">
    <property type="entry name" value="MALATE DEHYDROGENASE"/>
    <property type="match status" value="1"/>
</dbReference>
<proteinExistence type="inferred from homology"/>
<evidence type="ECO:0000256" key="1">
    <source>
        <dbReference type="ARBA" id="ARBA00006056"/>
    </source>
</evidence>
<dbReference type="EMBL" id="MQUQ01000015">
    <property type="protein sequence ID" value="OLZ47587.1"/>
    <property type="molecule type" value="Genomic_DNA"/>
</dbReference>
<dbReference type="InterPro" id="IPR043143">
    <property type="entry name" value="Mal/L-sulf/L-lact_DH-like_NADP"/>
</dbReference>
<evidence type="ECO:0000256" key="2">
    <source>
        <dbReference type="ARBA" id="ARBA00023002"/>
    </source>
</evidence>
<dbReference type="Gene3D" id="3.30.1370.60">
    <property type="entry name" value="Hypothetical oxidoreductase yiak, domain 2"/>
    <property type="match status" value="1"/>
</dbReference>
<gene>
    <name evidence="3" type="ORF">BS329_27215</name>
</gene>
<dbReference type="InterPro" id="IPR003767">
    <property type="entry name" value="Malate/L-lactate_DH-like"/>
</dbReference>
<dbReference type="SUPFAM" id="SSF89733">
    <property type="entry name" value="L-sulfolactate dehydrogenase-like"/>
    <property type="match status" value="1"/>
</dbReference>
<dbReference type="InterPro" id="IPR043144">
    <property type="entry name" value="Mal/L-sulf/L-lact_DH-like_ah"/>
</dbReference>
<organism evidence="3 4">
    <name type="scientific">Amycolatopsis coloradensis</name>
    <dbReference type="NCBI Taxonomy" id="76021"/>
    <lineage>
        <taxon>Bacteria</taxon>
        <taxon>Bacillati</taxon>
        <taxon>Actinomycetota</taxon>
        <taxon>Actinomycetes</taxon>
        <taxon>Pseudonocardiales</taxon>
        <taxon>Pseudonocardiaceae</taxon>
        <taxon>Amycolatopsis</taxon>
    </lineage>
</organism>
<comment type="caution">
    <text evidence="3">The sequence shown here is derived from an EMBL/GenBank/DDBJ whole genome shotgun (WGS) entry which is preliminary data.</text>
</comment>
<keyword evidence="4" id="KW-1185">Reference proteome</keyword>
<dbReference type="Pfam" id="PF02615">
    <property type="entry name" value="Ldh_2"/>
    <property type="match status" value="2"/>
</dbReference>
<dbReference type="Proteomes" id="UP000187486">
    <property type="component" value="Unassembled WGS sequence"/>
</dbReference>
<dbReference type="GO" id="GO:0016491">
    <property type="term" value="F:oxidoreductase activity"/>
    <property type="evidence" value="ECO:0007669"/>
    <property type="project" value="UniProtKB-KW"/>
</dbReference>
<reference evidence="3 4" key="1">
    <citation type="submission" date="2016-01" db="EMBL/GenBank/DDBJ databases">
        <title>Amycolatopsis coloradensis genome sequencing and assembly.</title>
        <authorList>
            <person name="Mayilraj S."/>
        </authorList>
    </citation>
    <scope>NUCLEOTIDE SEQUENCE [LARGE SCALE GENOMIC DNA]</scope>
    <source>
        <strain evidence="3 4">DSM 44225</strain>
    </source>
</reference>
<sequence>MGTLGGVPLRPRSLRRAPVVPIAEPAEPSPIPEQVWQRVPIDALVDLVTEILTAHDLPWSRARMAAEAVCHGDLTGTPESGVAELTRLHLPMLVNGMVRPRAEPLMIADRGAAALIDYRRAPGLWAVGDAMDRAVTRAGRYGVGLMSVRGVGPFGRAGHHAARALPHTMIGLVMAAGGEHGTAANPLGMAAPAGAYPEFVLDLDTLADTAGAASASIAGFSLLVEIFAGVLSGVGDHDHDTGLMVMAIAPTTLRSAEGFYKAASALFGSLLGWDGGTPVRYPGWREAQYLEQCQALGVPLNEQVHRELEDLAKALRLAPLQGREHA</sequence>
<accession>A0A1R0KLM9</accession>
<keyword evidence="2" id="KW-0560">Oxidoreductase</keyword>
<evidence type="ECO:0000313" key="4">
    <source>
        <dbReference type="Proteomes" id="UP000187486"/>
    </source>
</evidence>
<evidence type="ECO:0000313" key="3">
    <source>
        <dbReference type="EMBL" id="OLZ47587.1"/>
    </source>
</evidence>
<protein>
    <submittedName>
        <fullName evidence="3">Lactate dehydrogenase</fullName>
    </submittedName>
</protein>
<dbReference type="AlphaFoldDB" id="A0A1R0KLM9"/>
<dbReference type="PANTHER" id="PTHR11091">
    <property type="entry name" value="OXIDOREDUCTASE-RELATED"/>
    <property type="match status" value="1"/>
</dbReference>
<dbReference type="STRING" id="76021.BS329_27215"/>
<dbReference type="OrthoDB" id="924592at2"/>
<dbReference type="InterPro" id="IPR036111">
    <property type="entry name" value="Mal/L-sulfo/L-lacto_DH-like_sf"/>
</dbReference>
<dbReference type="Gene3D" id="1.10.1530.10">
    <property type="match status" value="1"/>
</dbReference>
<comment type="similarity">
    <text evidence="1">Belongs to the LDH2/MDH2 oxidoreductase family.</text>
</comment>